<evidence type="ECO:0000256" key="7">
    <source>
        <dbReference type="ARBA" id="ARBA00023191"/>
    </source>
</evidence>
<organism evidence="16 17">
    <name type="scientific">Aliigemmobacter aestuarii</name>
    <dbReference type="NCBI Taxonomy" id="1445661"/>
    <lineage>
        <taxon>Bacteria</taxon>
        <taxon>Pseudomonadati</taxon>
        <taxon>Pseudomonadota</taxon>
        <taxon>Alphaproteobacteria</taxon>
        <taxon>Rhodobacterales</taxon>
        <taxon>Paracoccaceae</taxon>
        <taxon>Aliigemmobacter</taxon>
    </lineage>
</organism>
<proteinExistence type="inferred from homology"/>
<evidence type="ECO:0000256" key="12">
    <source>
        <dbReference type="PIRSR" id="PIRSR603542-1"/>
    </source>
</evidence>
<dbReference type="InterPro" id="IPR037143">
    <property type="entry name" value="4-PPantetheinyl_Trfase_dom_sf"/>
</dbReference>
<feature type="binding site" evidence="12">
    <location>
        <position position="113"/>
    </location>
    <ligand>
        <name>CoA</name>
        <dbReference type="ChEBI" id="CHEBI:57287"/>
    </ligand>
</feature>
<dbReference type="PANTHER" id="PTHR38096">
    <property type="entry name" value="ENTEROBACTIN SYNTHASE COMPONENT D"/>
    <property type="match status" value="1"/>
</dbReference>
<feature type="binding site" evidence="12">
    <location>
        <position position="158"/>
    </location>
    <ligand>
        <name>CoA</name>
        <dbReference type="ChEBI" id="CHEBI:57287"/>
    </ligand>
</feature>
<evidence type="ECO:0000256" key="6">
    <source>
        <dbReference type="ARBA" id="ARBA00022679"/>
    </source>
</evidence>
<accession>A0A4V3V0E1</accession>
<evidence type="ECO:0000256" key="8">
    <source>
        <dbReference type="ARBA" id="ARBA00029894"/>
    </source>
</evidence>
<feature type="domain" description="4'-phosphopantetheinyl transferase N-terminal" evidence="15">
    <location>
        <begin position="42"/>
        <end position="102"/>
    </location>
</feature>
<name>A0A4V3V0E1_9RHOB</name>
<sequence>MPDLAALAGTARALLPPGVAVRAADPRAPAPPLLQGETPGGRAVDRRLREFAAGRAAARAAMVALGLPEVPLPMGAHRAPHWPAGVVGSITHSDTACLAAVARTDSIWGIGIDLEPQGRLDPDLWDTVLRPEERMDLPREGAGFQALLVFSAKEAAYKAQHPLTRTLIDFHALRVRLAPATFTAEWQIDLGPFRKGAVMEGRHALAEDHLLTALVL</sequence>
<comment type="caution">
    <text evidence="16">The sequence shown here is derived from an EMBL/GenBank/DDBJ whole genome shotgun (WGS) entry which is preliminary data.</text>
</comment>
<dbReference type="InterPro" id="IPR008278">
    <property type="entry name" value="4-PPantetheinyl_Trfase_dom"/>
</dbReference>
<keyword evidence="7" id="KW-0259">Enterobactin biosynthesis</keyword>
<feature type="binding site" evidence="12">
    <location>
        <position position="55"/>
    </location>
    <ligand>
        <name>CoA</name>
        <dbReference type="ChEBI" id="CHEBI:57287"/>
    </ligand>
</feature>
<comment type="catalytic activity">
    <reaction evidence="10">
        <text>apo-[aryl-carrier protein] + CoA = holo-[aryl-carrier protein] + adenosine 3',5'-bisphosphate + H(+)</text>
        <dbReference type="Rhea" id="RHEA:48404"/>
        <dbReference type="Rhea" id="RHEA-COMP:15903"/>
        <dbReference type="Rhea" id="RHEA-COMP:17557"/>
        <dbReference type="ChEBI" id="CHEBI:15378"/>
        <dbReference type="ChEBI" id="CHEBI:29999"/>
        <dbReference type="ChEBI" id="CHEBI:57287"/>
        <dbReference type="ChEBI" id="CHEBI:58343"/>
        <dbReference type="ChEBI" id="CHEBI:64479"/>
    </reaction>
</comment>
<dbReference type="OrthoDB" id="8210607at2"/>
<dbReference type="Pfam" id="PF01648">
    <property type="entry name" value="ACPS"/>
    <property type="match status" value="1"/>
</dbReference>
<keyword evidence="13" id="KW-0460">Magnesium</keyword>
<feature type="domain" description="4'-phosphopantetheinyl transferase" evidence="14">
    <location>
        <begin position="109"/>
        <end position="180"/>
    </location>
</feature>
<comment type="catalytic activity">
    <reaction evidence="11">
        <text>apo-[peptidyl-carrier protein] + CoA = holo-[peptidyl-carrier protein] + adenosine 3',5'-bisphosphate + H(+)</text>
        <dbReference type="Rhea" id="RHEA:46228"/>
        <dbReference type="Rhea" id="RHEA-COMP:11479"/>
        <dbReference type="Rhea" id="RHEA-COMP:11480"/>
        <dbReference type="ChEBI" id="CHEBI:15378"/>
        <dbReference type="ChEBI" id="CHEBI:29999"/>
        <dbReference type="ChEBI" id="CHEBI:57287"/>
        <dbReference type="ChEBI" id="CHEBI:58343"/>
        <dbReference type="ChEBI" id="CHEBI:64479"/>
    </reaction>
</comment>
<dbReference type="UniPathway" id="UPA00017"/>
<evidence type="ECO:0000256" key="5">
    <source>
        <dbReference type="ARBA" id="ARBA00019087"/>
    </source>
</evidence>
<dbReference type="RefSeq" id="WP_136394516.1">
    <property type="nucleotide sequence ID" value="NZ_SSND01000002.1"/>
</dbReference>
<evidence type="ECO:0000313" key="16">
    <source>
        <dbReference type="EMBL" id="THD83622.1"/>
    </source>
</evidence>
<comment type="pathway">
    <text evidence="2">Siderophore biosynthesis; enterobactin biosynthesis.</text>
</comment>
<evidence type="ECO:0000256" key="4">
    <source>
        <dbReference type="ARBA" id="ARBA00011503"/>
    </source>
</evidence>
<keyword evidence="13" id="KW-0479">Metal-binding</keyword>
<dbReference type="Proteomes" id="UP000309450">
    <property type="component" value="Unassembled WGS sequence"/>
</dbReference>
<dbReference type="PRINTS" id="PR01399">
    <property type="entry name" value="ENTSNTHTASED"/>
</dbReference>
<dbReference type="GO" id="GO:0009239">
    <property type="term" value="P:enterobactin biosynthetic process"/>
    <property type="evidence" value="ECO:0007669"/>
    <property type="project" value="UniProtKB-UniPathway"/>
</dbReference>
<feature type="binding site" evidence="13">
    <location>
        <position position="113"/>
    </location>
    <ligand>
        <name>Mg(2+)</name>
        <dbReference type="ChEBI" id="CHEBI:18420"/>
    </ligand>
</feature>
<feature type="binding site" evidence="13">
    <location>
        <position position="115"/>
    </location>
    <ligand>
        <name>Mg(2+)</name>
        <dbReference type="ChEBI" id="CHEBI:18420"/>
    </ligand>
</feature>
<comment type="subunit">
    <text evidence="4">EntB, EntD, EntE, and EntF form a multienzyme complex called enterobactin synthase.</text>
</comment>
<dbReference type="EMBL" id="SSND01000002">
    <property type="protein sequence ID" value="THD83622.1"/>
    <property type="molecule type" value="Genomic_DNA"/>
</dbReference>
<evidence type="ECO:0000256" key="9">
    <source>
        <dbReference type="ARBA" id="ARBA00031996"/>
    </source>
</evidence>
<comment type="function">
    <text evidence="1">Involved in the biosynthesis of the siderophore enterobactin (enterochelin), which is a macrocyclic trimeric lactone of N-(2,3-dihydroxybenzoyl)-serine. The serine trilactone serves as a scaffolding for the three catechol functionalities that provide hexadentate coordination for the tightly ligated iron(2+) atoms. Plays an essential role in the assembly of the enterobactin by catalyzing the transfer of the 4'-phosphopantetheine (Ppant) moiety from coenzyme A to the apo-domains of both EntB (ArCP domain) and EntF (PCP domain) to yield their holo-forms which make them competent for the activation of 2,3-dihydroxybenzoate (DHB) and L-serine, respectively.</text>
</comment>
<comment type="similarity">
    <text evidence="3">Belongs to the P-Pant transferase superfamily. EntD family.</text>
</comment>
<evidence type="ECO:0000256" key="1">
    <source>
        <dbReference type="ARBA" id="ARBA00003937"/>
    </source>
</evidence>
<feature type="binding site" evidence="12">
    <location>
        <begin position="91"/>
        <end position="92"/>
    </location>
    <ligand>
        <name>CoA</name>
        <dbReference type="ChEBI" id="CHEBI:57287"/>
    </ligand>
</feature>
<evidence type="ECO:0000256" key="10">
    <source>
        <dbReference type="ARBA" id="ARBA00049176"/>
    </source>
</evidence>
<evidence type="ECO:0000256" key="2">
    <source>
        <dbReference type="ARBA" id="ARBA00004993"/>
    </source>
</evidence>
<evidence type="ECO:0000313" key="17">
    <source>
        <dbReference type="Proteomes" id="UP000309450"/>
    </source>
</evidence>
<feature type="binding site" evidence="12">
    <location>
        <position position="47"/>
    </location>
    <ligand>
        <name>CoA</name>
        <dbReference type="ChEBI" id="CHEBI:57287"/>
    </ligand>
</feature>
<evidence type="ECO:0000256" key="3">
    <source>
        <dbReference type="ARBA" id="ARBA00008342"/>
    </source>
</evidence>
<gene>
    <name evidence="16" type="ORF">E7811_10115</name>
</gene>
<dbReference type="GO" id="GO:0009366">
    <property type="term" value="C:enterobactin synthetase complex"/>
    <property type="evidence" value="ECO:0007669"/>
    <property type="project" value="InterPro"/>
</dbReference>
<evidence type="ECO:0000259" key="14">
    <source>
        <dbReference type="Pfam" id="PF01648"/>
    </source>
</evidence>
<keyword evidence="17" id="KW-1185">Reference proteome</keyword>
<dbReference type="PANTHER" id="PTHR38096:SF1">
    <property type="entry name" value="ENTEROBACTIN SYNTHASE COMPONENT D"/>
    <property type="match status" value="1"/>
</dbReference>
<evidence type="ECO:0000256" key="13">
    <source>
        <dbReference type="PIRSR" id="PIRSR603542-2"/>
    </source>
</evidence>
<reference evidence="16 17" key="1">
    <citation type="submission" date="2019-04" db="EMBL/GenBank/DDBJ databases">
        <title>Draft genome sequence of Gemmobacter aestuarii sp. nov.</title>
        <authorList>
            <person name="Hameed A."/>
            <person name="Lin S.-Y."/>
            <person name="Shahina M."/>
            <person name="Lai W.-A."/>
            <person name="Young C.-C."/>
        </authorList>
    </citation>
    <scope>NUCLEOTIDE SEQUENCE [LARGE SCALE GENOMIC DNA]</scope>
    <source>
        <strain evidence="16 17">CC-PW-75</strain>
    </source>
</reference>
<dbReference type="InterPro" id="IPR003542">
    <property type="entry name" value="Enbac_synth_compD-like"/>
</dbReference>
<evidence type="ECO:0000259" key="15">
    <source>
        <dbReference type="Pfam" id="PF17837"/>
    </source>
</evidence>
<dbReference type="Pfam" id="PF17837">
    <property type="entry name" value="4PPT_N"/>
    <property type="match status" value="1"/>
</dbReference>
<dbReference type="InterPro" id="IPR041354">
    <property type="entry name" value="4PPT_N"/>
</dbReference>
<feature type="binding site" evidence="12">
    <location>
        <position position="154"/>
    </location>
    <ligand>
        <name>CoA</name>
        <dbReference type="ChEBI" id="CHEBI:57287"/>
    </ligand>
</feature>
<protein>
    <recommendedName>
        <fullName evidence="5">Enterobactin synthase component D</fullName>
    </recommendedName>
    <alternativeName>
        <fullName evidence="8">4'-phosphopantetheinyl transferase EntD</fullName>
    </alternativeName>
    <alternativeName>
        <fullName evidence="9">Enterochelin synthase D</fullName>
    </alternativeName>
</protein>
<evidence type="ECO:0000256" key="11">
    <source>
        <dbReference type="ARBA" id="ARBA00049191"/>
    </source>
</evidence>
<keyword evidence="6 16" id="KW-0808">Transferase</keyword>
<dbReference type="SUPFAM" id="SSF56214">
    <property type="entry name" value="4'-phosphopantetheinyl transferase"/>
    <property type="match status" value="1"/>
</dbReference>
<dbReference type="GO" id="GO:0000287">
    <property type="term" value="F:magnesium ion binding"/>
    <property type="evidence" value="ECO:0007669"/>
    <property type="project" value="InterPro"/>
</dbReference>
<comment type="cofactor">
    <cofactor evidence="13">
        <name>Mg(2+)</name>
        <dbReference type="ChEBI" id="CHEBI:18420"/>
    </cofactor>
</comment>
<dbReference type="AlphaFoldDB" id="A0A4V3V0E1"/>
<dbReference type="GO" id="GO:0008897">
    <property type="term" value="F:holo-[acyl-carrier-protein] synthase activity"/>
    <property type="evidence" value="ECO:0007669"/>
    <property type="project" value="InterPro"/>
</dbReference>
<dbReference type="GO" id="GO:0005886">
    <property type="term" value="C:plasma membrane"/>
    <property type="evidence" value="ECO:0007669"/>
    <property type="project" value="TreeGrafter"/>
</dbReference>